<reference evidence="1" key="2">
    <citation type="submission" date="2020-05" db="UniProtKB">
        <authorList>
            <consortium name="EnsemblMetazoa"/>
        </authorList>
    </citation>
    <scope>IDENTIFICATION</scope>
    <source>
        <strain evidence="1">ACHKN1017</strain>
    </source>
</reference>
<dbReference type="EnsemblMetazoa" id="ACHR014159-RA">
    <property type="protein sequence ID" value="ACHR014159-PA"/>
    <property type="gene ID" value="ACHR014159"/>
</dbReference>
<name>A0A182KI67_9DIPT</name>
<evidence type="ECO:0000313" key="1">
    <source>
        <dbReference type="EnsemblMetazoa" id="ACHR014159-PA"/>
    </source>
</evidence>
<accession>A0A182KI67</accession>
<sequence length="133" mass="15390">MLKLPAHNIVPLVQTDWQIAIRLDPLRVRRIHYRLGRRTDGNRFGKLRVAALCHPGHFRCKVSNVRLFTLERGARNKDREVALLHTELCYFRIEPVPNRLPDGKRPVAQNVTPRHVIVLDHFTLGNDLRVPVG</sequence>
<evidence type="ECO:0000313" key="2">
    <source>
        <dbReference type="Proteomes" id="UP000075881"/>
    </source>
</evidence>
<dbReference type="Proteomes" id="UP000075881">
    <property type="component" value="Unassembled WGS sequence"/>
</dbReference>
<protein>
    <submittedName>
        <fullName evidence="1">Uncharacterized protein</fullName>
    </submittedName>
</protein>
<dbReference type="VEuPathDB" id="VectorBase:ACHR014159"/>
<dbReference type="AlphaFoldDB" id="A0A182KI67"/>
<organism evidence="1 2">
    <name type="scientific">Anopheles christyi</name>
    <dbReference type="NCBI Taxonomy" id="43041"/>
    <lineage>
        <taxon>Eukaryota</taxon>
        <taxon>Metazoa</taxon>
        <taxon>Ecdysozoa</taxon>
        <taxon>Arthropoda</taxon>
        <taxon>Hexapoda</taxon>
        <taxon>Insecta</taxon>
        <taxon>Pterygota</taxon>
        <taxon>Neoptera</taxon>
        <taxon>Endopterygota</taxon>
        <taxon>Diptera</taxon>
        <taxon>Nematocera</taxon>
        <taxon>Culicoidea</taxon>
        <taxon>Culicidae</taxon>
        <taxon>Anophelinae</taxon>
        <taxon>Anopheles</taxon>
    </lineage>
</organism>
<proteinExistence type="predicted"/>
<reference evidence="2" key="1">
    <citation type="submission" date="2013-03" db="EMBL/GenBank/DDBJ databases">
        <title>The Genome Sequence of Anopheles christyi ACHKN1017.</title>
        <authorList>
            <consortium name="The Broad Institute Genomics Platform"/>
            <person name="Neafsey D.E."/>
            <person name="Besansky N."/>
            <person name="Walker B."/>
            <person name="Young S.K."/>
            <person name="Zeng Q."/>
            <person name="Gargeya S."/>
            <person name="Fitzgerald M."/>
            <person name="Haas B."/>
            <person name="Abouelleil A."/>
            <person name="Allen A.W."/>
            <person name="Alvarado L."/>
            <person name="Arachchi H.M."/>
            <person name="Berlin A.M."/>
            <person name="Chapman S.B."/>
            <person name="Gainer-Dewar J."/>
            <person name="Goldberg J."/>
            <person name="Griggs A."/>
            <person name="Gujja S."/>
            <person name="Hansen M."/>
            <person name="Howarth C."/>
            <person name="Imamovic A."/>
            <person name="Ireland A."/>
            <person name="Larimer J."/>
            <person name="McCowan C."/>
            <person name="Murphy C."/>
            <person name="Pearson M."/>
            <person name="Poon T.W."/>
            <person name="Priest M."/>
            <person name="Roberts A."/>
            <person name="Saif S."/>
            <person name="Shea T."/>
            <person name="Sisk P."/>
            <person name="Sykes S."/>
            <person name="Wortman J."/>
            <person name="Nusbaum C."/>
            <person name="Birren B."/>
        </authorList>
    </citation>
    <scope>NUCLEOTIDE SEQUENCE [LARGE SCALE GENOMIC DNA]</scope>
    <source>
        <strain evidence="2">ACHKN1017</strain>
    </source>
</reference>
<keyword evidence="2" id="KW-1185">Reference proteome</keyword>